<name>C7NE06_LEPBD</name>
<feature type="region of interest" description="Disordered" evidence="1">
    <location>
        <begin position="39"/>
        <end position="198"/>
    </location>
</feature>
<dbReference type="AlphaFoldDB" id="C7NE06"/>
<dbReference type="Proteomes" id="UP000001910">
    <property type="component" value="Chromosome"/>
</dbReference>
<keyword evidence="2" id="KW-0732">Signal</keyword>
<proteinExistence type="predicted"/>
<evidence type="ECO:0000313" key="3">
    <source>
        <dbReference type="EMBL" id="ACV40120.1"/>
    </source>
</evidence>
<evidence type="ECO:0000313" key="4">
    <source>
        <dbReference type="Proteomes" id="UP000001910"/>
    </source>
</evidence>
<sequence length="198" mass="21142">MKQIKGILLFLMSIVLVAFGSQNSRSSKNLVKRLEDETKKVGNKMKESELQAKKEEQKKQAVQPKQTAVAAKPAQQQQPVQNVQSQQPGQPQKPGLAANDDASKQALALAAENDNLNGKTGNKKNKKNKNYLNGKNELYKAPKHSRLKNKSSFVSNEKPTKVKSQDSAPKPSSNSGSSSSGSSSSGASSSGGDSSSSE</sequence>
<gene>
    <name evidence="3" type="ordered locus">Lebu_2269</name>
</gene>
<feature type="compositionally biased region" description="Low complexity" evidence="1">
    <location>
        <begin position="106"/>
        <end position="120"/>
    </location>
</feature>
<feature type="chain" id="PRO_5002980796" evidence="2">
    <location>
        <begin position="21"/>
        <end position="198"/>
    </location>
</feature>
<dbReference type="EMBL" id="CP001685">
    <property type="protein sequence ID" value="ACV40120.1"/>
    <property type="molecule type" value="Genomic_DNA"/>
</dbReference>
<dbReference type="HOGENOM" id="CLU_1359022_0_0_0"/>
<protein>
    <submittedName>
        <fullName evidence="3">Uncharacterized protein</fullName>
    </submittedName>
</protein>
<organism evidence="3 4">
    <name type="scientific">Leptotrichia buccalis (strain ATCC 14201 / DSM 1135 / JCM 12969 / NCTC 10249 / C-1013-b)</name>
    <dbReference type="NCBI Taxonomy" id="523794"/>
    <lineage>
        <taxon>Bacteria</taxon>
        <taxon>Fusobacteriati</taxon>
        <taxon>Fusobacteriota</taxon>
        <taxon>Fusobacteriia</taxon>
        <taxon>Fusobacteriales</taxon>
        <taxon>Leptotrichiaceae</taxon>
        <taxon>Leptotrichia</taxon>
    </lineage>
</organism>
<evidence type="ECO:0000256" key="1">
    <source>
        <dbReference type="SAM" id="MobiDB-lite"/>
    </source>
</evidence>
<evidence type="ECO:0000256" key="2">
    <source>
        <dbReference type="SAM" id="SignalP"/>
    </source>
</evidence>
<reference evidence="3 4" key="1">
    <citation type="journal article" date="2009" name="Stand. Genomic Sci.">
        <title>Complete genome sequence of Leptotrichia buccalis type strain (C-1013-b).</title>
        <authorList>
            <person name="Ivanova N."/>
            <person name="Gronow S."/>
            <person name="Lapidus A."/>
            <person name="Copeland A."/>
            <person name="Glavina Del Rio T."/>
            <person name="Nolan M."/>
            <person name="Lucas S."/>
            <person name="Chen F."/>
            <person name="Tice H."/>
            <person name="Cheng J.F."/>
            <person name="Saunders E."/>
            <person name="Bruce D."/>
            <person name="Goodwin L."/>
            <person name="Brettin T."/>
            <person name="Detter J.C."/>
            <person name="Han C."/>
            <person name="Pitluck S."/>
            <person name="Mikhailova N."/>
            <person name="Pati A."/>
            <person name="Mavrommatis K."/>
            <person name="Chen A."/>
            <person name="Palaniappan K."/>
            <person name="Land M."/>
            <person name="Hauser L."/>
            <person name="Chang Y.J."/>
            <person name="Jeffries C.D."/>
            <person name="Chain P."/>
            <person name="Rohde C."/>
            <person name="Goker M."/>
            <person name="Bristow J."/>
            <person name="Eisen J.A."/>
            <person name="Markowitz V."/>
            <person name="Hugenholtz P."/>
            <person name="Kyrpides N.C."/>
            <person name="Klenk H.P."/>
        </authorList>
    </citation>
    <scope>NUCLEOTIDE SEQUENCE [LARGE SCALE GENOMIC DNA]</scope>
    <source>
        <strain evidence="4">ATCC 14201 / DSM 1135 / JCM 12969 / NCTC 10249 / C-1013-b</strain>
    </source>
</reference>
<feature type="compositionally biased region" description="Low complexity" evidence="1">
    <location>
        <begin position="60"/>
        <end position="98"/>
    </location>
</feature>
<dbReference type="KEGG" id="lba:Lebu_2269"/>
<feature type="signal peptide" evidence="2">
    <location>
        <begin position="1"/>
        <end position="20"/>
    </location>
</feature>
<feature type="compositionally biased region" description="Low complexity" evidence="1">
    <location>
        <begin position="172"/>
        <end position="198"/>
    </location>
</feature>
<accession>C7NE06</accession>
<keyword evidence="4" id="KW-1185">Reference proteome</keyword>
<feature type="compositionally biased region" description="Basic and acidic residues" evidence="1">
    <location>
        <begin position="39"/>
        <end position="59"/>
    </location>
</feature>
<dbReference type="STRING" id="523794.Lebu_2269"/>
<dbReference type="OrthoDB" id="82484at2"/>